<dbReference type="InterPro" id="IPR016047">
    <property type="entry name" value="M23ase_b-sheet_dom"/>
</dbReference>
<dbReference type="PANTHER" id="PTHR21666">
    <property type="entry name" value="PEPTIDASE-RELATED"/>
    <property type="match status" value="1"/>
</dbReference>
<protein>
    <submittedName>
        <fullName evidence="3">M23 family metallopeptidase</fullName>
        <ecNumber evidence="3">3.4.-.-</ecNumber>
    </submittedName>
</protein>
<reference evidence="3 4" key="1">
    <citation type="submission" date="2023-09" db="EMBL/GenBank/DDBJ databases">
        <authorList>
            <person name="Rey-Velasco X."/>
        </authorList>
    </citation>
    <scope>NUCLEOTIDE SEQUENCE [LARGE SCALE GENOMIC DNA]</scope>
    <source>
        <strain evidence="3 4">W431</strain>
    </source>
</reference>
<dbReference type="GO" id="GO:0016787">
    <property type="term" value="F:hydrolase activity"/>
    <property type="evidence" value="ECO:0007669"/>
    <property type="project" value="UniProtKB-KW"/>
</dbReference>
<gene>
    <name evidence="3" type="ORF">RM573_00205</name>
</gene>
<feature type="domain" description="M23ase beta-sheet core" evidence="2">
    <location>
        <begin position="174"/>
        <end position="269"/>
    </location>
</feature>
<keyword evidence="4" id="KW-1185">Reference proteome</keyword>
<organism evidence="3 4">
    <name type="scientific">Thalassotalea castellviae</name>
    <dbReference type="NCBI Taxonomy" id="3075612"/>
    <lineage>
        <taxon>Bacteria</taxon>
        <taxon>Pseudomonadati</taxon>
        <taxon>Pseudomonadota</taxon>
        <taxon>Gammaproteobacteria</taxon>
        <taxon>Alteromonadales</taxon>
        <taxon>Colwelliaceae</taxon>
        <taxon>Thalassotalea</taxon>
    </lineage>
</organism>
<dbReference type="EMBL" id="JAVRIF010000001">
    <property type="protein sequence ID" value="MDT0602016.1"/>
    <property type="molecule type" value="Genomic_DNA"/>
</dbReference>
<evidence type="ECO:0000259" key="2">
    <source>
        <dbReference type="Pfam" id="PF01551"/>
    </source>
</evidence>
<feature type="chain" id="PRO_5046432624" evidence="1">
    <location>
        <begin position="26"/>
        <end position="279"/>
    </location>
</feature>
<dbReference type="RefSeq" id="WP_311575425.1">
    <property type="nucleotide sequence ID" value="NZ_JAVRIF010000001.1"/>
</dbReference>
<evidence type="ECO:0000256" key="1">
    <source>
        <dbReference type="SAM" id="SignalP"/>
    </source>
</evidence>
<feature type="signal peptide" evidence="1">
    <location>
        <begin position="1"/>
        <end position="25"/>
    </location>
</feature>
<name>A0ABU2ZVQ3_9GAMM</name>
<dbReference type="Proteomes" id="UP001266357">
    <property type="component" value="Unassembled WGS sequence"/>
</dbReference>
<dbReference type="SUPFAM" id="SSF51261">
    <property type="entry name" value="Duplicated hybrid motif"/>
    <property type="match status" value="1"/>
</dbReference>
<dbReference type="Pfam" id="PF01551">
    <property type="entry name" value="Peptidase_M23"/>
    <property type="match status" value="1"/>
</dbReference>
<keyword evidence="1" id="KW-0732">Signal</keyword>
<dbReference type="EC" id="3.4.-.-" evidence="3"/>
<sequence>MHKKNVFAHLCFITSIIFNSALVKADNMPFELSGNIAQGGYVLGKTNADNIVKLDGKKLTVSASGDFVFGFSRDDKQTHTLTITDATGKTFTRMLTPKTRQYNIQRVEGIAKKIMKPNPVAIARAKKDSSQVKAARAKFSENDAFAKGFIAPIKGTITGVYGSQRYYNGVPKSPHYGLDYAGKTGDPVKAPADGTVVLYVADMFYSGGTMIIDHGHGITSSFLHLSDAYVNVGDTVTQGDIVAAVGASGRATGPHLDWRINWYQMRLDPKLVLAAKPLK</sequence>
<keyword evidence="3" id="KW-0378">Hydrolase</keyword>
<dbReference type="PANTHER" id="PTHR21666:SF285">
    <property type="entry name" value="M23 FAMILY METALLOPEPTIDASE"/>
    <property type="match status" value="1"/>
</dbReference>
<accession>A0ABU2ZVQ3</accession>
<dbReference type="Gene3D" id="2.70.70.10">
    <property type="entry name" value="Glucose Permease (Domain IIA)"/>
    <property type="match status" value="1"/>
</dbReference>
<proteinExistence type="predicted"/>
<dbReference type="InterPro" id="IPR050570">
    <property type="entry name" value="Cell_wall_metabolism_enzyme"/>
</dbReference>
<dbReference type="CDD" id="cd12797">
    <property type="entry name" value="M23_peptidase"/>
    <property type="match status" value="1"/>
</dbReference>
<evidence type="ECO:0000313" key="3">
    <source>
        <dbReference type="EMBL" id="MDT0602016.1"/>
    </source>
</evidence>
<dbReference type="InterPro" id="IPR011055">
    <property type="entry name" value="Dup_hybrid_motif"/>
</dbReference>
<evidence type="ECO:0000313" key="4">
    <source>
        <dbReference type="Proteomes" id="UP001266357"/>
    </source>
</evidence>
<comment type="caution">
    <text evidence="3">The sequence shown here is derived from an EMBL/GenBank/DDBJ whole genome shotgun (WGS) entry which is preliminary data.</text>
</comment>